<reference evidence="6" key="1">
    <citation type="submission" date="2021-03" db="EMBL/GenBank/DDBJ databases">
        <authorList>
            <person name="Bekaert M."/>
        </authorList>
    </citation>
    <scope>NUCLEOTIDE SEQUENCE</scope>
</reference>
<evidence type="ECO:0000256" key="3">
    <source>
        <dbReference type="ARBA" id="ARBA00022964"/>
    </source>
</evidence>
<keyword evidence="4" id="KW-0560">Oxidoreductase</keyword>
<dbReference type="Gene3D" id="1.10.640.10">
    <property type="entry name" value="Haem peroxidase domain superfamily, animal type"/>
    <property type="match status" value="2"/>
</dbReference>
<gene>
    <name evidence="6" type="ORF">MEDL_4554</name>
</gene>
<comment type="caution">
    <text evidence="6">The sequence shown here is derived from an EMBL/GenBank/DDBJ whole genome shotgun (WGS) entry which is preliminary data.</text>
</comment>
<protein>
    <submittedName>
        <fullName evidence="6">Uncharacterized protein</fullName>
    </submittedName>
</protein>
<dbReference type="InterPro" id="IPR019791">
    <property type="entry name" value="Haem_peroxidase_animal"/>
</dbReference>
<proteinExistence type="predicted"/>
<evidence type="ECO:0000256" key="2">
    <source>
        <dbReference type="ARBA" id="ARBA00022821"/>
    </source>
</evidence>
<sequence length="239" mass="28005">MEFAKGNSTLAKMLTDKMPTLANGIPGSVGKPKNMRDVPYSITQDFIAVYRLHPLMPDTFQIRNHLTGATENSYQMQNAVFEKTEKVFQENSMENLYNEFRRQLHLTPITSFEDLTTNTAHVKELRQIYNDDVEKIDLLIGSLAESPLPEGFGFSDTFFRIFLVMARRRLEADRFFTDDYTPEFYTQWGLDYIDRTYLKDILLRHYPTLSSQLQPNVTNVFIPWKSQTKLDKKFPYPDW</sequence>
<evidence type="ECO:0000256" key="5">
    <source>
        <dbReference type="ARBA" id="ARBA00023004"/>
    </source>
</evidence>
<keyword evidence="7" id="KW-1185">Reference proteome</keyword>
<dbReference type="AlphaFoldDB" id="A0A8S3Q0F1"/>
<keyword evidence="1" id="KW-0479">Metal-binding</keyword>
<dbReference type="OrthoDB" id="823504at2759"/>
<dbReference type="PANTHER" id="PTHR11903">
    <property type="entry name" value="PROSTAGLANDIN G/H SYNTHASE"/>
    <property type="match status" value="1"/>
</dbReference>
<keyword evidence="2" id="KW-0611">Plant defense</keyword>
<dbReference type="PROSITE" id="PS50292">
    <property type="entry name" value="PEROXIDASE_3"/>
    <property type="match status" value="1"/>
</dbReference>
<keyword evidence="3" id="KW-0223">Dioxygenase</keyword>
<accession>A0A8S3Q0F1</accession>
<dbReference type="PANTHER" id="PTHR11903:SF11">
    <property type="entry name" value="ALPHA-DIOXYGENASE 1"/>
    <property type="match status" value="1"/>
</dbReference>
<dbReference type="InterPro" id="IPR050783">
    <property type="entry name" value="Oxylipin_biosynth_metab"/>
</dbReference>
<keyword evidence="5" id="KW-0408">Iron</keyword>
<dbReference type="GO" id="GO:0006952">
    <property type="term" value="P:defense response"/>
    <property type="evidence" value="ECO:0007669"/>
    <property type="project" value="UniProtKB-KW"/>
</dbReference>
<evidence type="ECO:0000313" key="6">
    <source>
        <dbReference type="EMBL" id="CAG2189169.1"/>
    </source>
</evidence>
<dbReference type="GO" id="GO:0004601">
    <property type="term" value="F:peroxidase activity"/>
    <property type="evidence" value="ECO:0007669"/>
    <property type="project" value="InterPro"/>
</dbReference>
<organism evidence="6 7">
    <name type="scientific">Mytilus edulis</name>
    <name type="common">Blue mussel</name>
    <dbReference type="NCBI Taxonomy" id="6550"/>
    <lineage>
        <taxon>Eukaryota</taxon>
        <taxon>Metazoa</taxon>
        <taxon>Spiralia</taxon>
        <taxon>Lophotrochozoa</taxon>
        <taxon>Mollusca</taxon>
        <taxon>Bivalvia</taxon>
        <taxon>Autobranchia</taxon>
        <taxon>Pteriomorphia</taxon>
        <taxon>Mytilida</taxon>
        <taxon>Mytiloidea</taxon>
        <taxon>Mytilidae</taxon>
        <taxon>Mytilinae</taxon>
        <taxon>Mytilus</taxon>
    </lineage>
</organism>
<dbReference type="Proteomes" id="UP000683360">
    <property type="component" value="Unassembled WGS sequence"/>
</dbReference>
<dbReference type="InterPro" id="IPR010255">
    <property type="entry name" value="Haem_peroxidase_sf"/>
</dbReference>
<dbReference type="EMBL" id="CAJPWZ010000285">
    <property type="protein sequence ID" value="CAG2189169.1"/>
    <property type="molecule type" value="Genomic_DNA"/>
</dbReference>
<dbReference type="GO" id="GO:0006631">
    <property type="term" value="P:fatty acid metabolic process"/>
    <property type="evidence" value="ECO:0007669"/>
    <property type="project" value="UniProtKB-ARBA"/>
</dbReference>
<dbReference type="GO" id="GO:0006979">
    <property type="term" value="P:response to oxidative stress"/>
    <property type="evidence" value="ECO:0007669"/>
    <property type="project" value="InterPro"/>
</dbReference>
<name>A0A8S3Q0F1_MYTED</name>
<evidence type="ECO:0000256" key="4">
    <source>
        <dbReference type="ARBA" id="ARBA00023002"/>
    </source>
</evidence>
<evidence type="ECO:0000313" key="7">
    <source>
        <dbReference type="Proteomes" id="UP000683360"/>
    </source>
</evidence>
<dbReference type="GO" id="GO:0046872">
    <property type="term" value="F:metal ion binding"/>
    <property type="evidence" value="ECO:0007669"/>
    <property type="project" value="UniProtKB-KW"/>
</dbReference>
<dbReference type="Pfam" id="PF03098">
    <property type="entry name" value="An_peroxidase"/>
    <property type="match status" value="1"/>
</dbReference>
<dbReference type="SUPFAM" id="SSF48113">
    <property type="entry name" value="Heme-dependent peroxidases"/>
    <property type="match status" value="1"/>
</dbReference>
<dbReference type="GO" id="GO:0016702">
    <property type="term" value="F:oxidoreductase activity, acting on single donors with incorporation of molecular oxygen, incorporation of two atoms of oxygen"/>
    <property type="evidence" value="ECO:0007669"/>
    <property type="project" value="TreeGrafter"/>
</dbReference>
<dbReference type="InterPro" id="IPR037120">
    <property type="entry name" value="Haem_peroxidase_sf_animal"/>
</dbReference>
<evidence type="ECO:0000256" key="1">
    <source>
        <dbReference type="ARBA" id="ARBA00022723"/>
    </source>
</evidence>
<dbReference type="GO" id="GO:0020037">
    <property type="term" value="F:heme binding"/>
    <property type="evidence" value="ECO:0007669"/>
    <property type="project" value="InterPro"/>
</dbReference>